<dbReference type="GO" id="GO:0016887">
    <property type="term" value="F:ATP hydrolysis activity"/>
    <property type="evidence" value="ECO:0007669"/>
    <property type="project" value="InterPro"/>
</dbReference>
<organism evidence="3 4">
    <name type="scientific">Sclerotinia nivalis</name>
    <dbReference type="NCBI Taxonomy" id="352851"/>
    <lineage>
        <taxon>Eukaryota</taxon>
        <taxon>Fungi</taxon>
        <taxon>Dikarya</taxon>
        <taxon>Ascomycota</taxon>
        <taxon>Pezizomycotina</taxon>
        <taxon>Leotiomycetes</taxon>
        <taxon>Helotiales</taxon>
        <taxon>Sclerotiniaceae</taxon>
        <taxon>Sclerotinia</taxon>
    </lineage>
</organism>
<accession>A0A9X0AHT5</accession>
<dbReference type="InterPro" id="IPR003439">
    <property type="entry name" value="ABC_transporter-like_ATP-bd"/>
</dbReference>
<dbReference type="PROSITE" id="PS50893">
    <property type="entry name" value="ABC_TRANSPORTER_2"/>
    <property type="match status" value="1"/>
</dbReference>
<sequence>MGEGSFLTLINLLASPLIRILQILPLFGTALGCFSRVGELFEKQEGIDSRIVQPGEITHGEGDSETECAGRKEVSNQEKGGYVLKSSDCSILSIRHASFGWGVETNLHDINLGPANTLQLLALSAVASLSFCKKSVGSSGAKISGDERQRLALARAITTRPAILLLDDVFSAVDETTKTSMREKLFGSKGILREQGTTIIRVTQDYKCSTKSVFKQFIEAADVVLQIDEKGNLQQLQPVVGAIRVTPIARIEGEIINVTPGDFGYRFLCLYHCYSSCSGGRAFPHTALLLKSIETTATT</sequence>
<dbReference type="Gene3D" id="3.40.50.300">
    <property type="entry name" value="P-loop containing nucleotide triphosphate hydrolases"/>
    <property type="match status" value="1"/>
</dbReference>
<dbReference type="PANTHER" id="PTHR42781:SF4">
    <property type="entry name" value="SPERMIDINE_PUTRESCINE IMPORT ATP-BINDING PROTEIN POTA"/>
    <property type="match status" value="1"/>
</dbReference>
<evidence type="ECO:0000313" key="3">
    <source>
        <dbReference type="EMBL" id="KAJ8063041.1"/>
    </source>
</evidence>
<dbReference type="Pfam" id="PF00005">
    <property type="entry name" value="ABC_tran"/>
    <property type="match status" value="1"/>
</dbReference>
<proteinExistence type="predicted"/>
<dbReference type="OrthoDB" id="6500128at2759"/>
<keyword evidence="4" id="KW-1185">Reference proteome</keyword>
<comment type="caution">
    <text evidence="3">The sequence shown here is derived from an EMBL/GenBank/DDBJ whole genome shotgun (WGS) entry which is preliminary data.</text>
</comment>
<keyword evidence="1" id="KW-0813">Transport</keyword>
<protein>
    <recommendedName>
        <fullName evidence="2">ABC transporter domain-containing protein</fullName>
    </recommendedName>
</protein>
<evidence type="ECO:0000313" key="4">
    <source>
        <dbReference type="Proteomes" id="UP001152300"/>
    </source>
</evidence>
<name>A0A9X0AHT5_9HELO</name>
<reference evidence="3" key="1">
    <citation type="submission" date="2022-11" db="EMBL/GenBank/DDBJ databases">
        <title>Genome Resource of Sclerotinia nivalis Strain SnTB1, a Plant Pathogen Isolated from American Ginseng.</title>
        <authorList>
            <person name="Fan S."/>
        </authorList>
    </citation>
    <scope>NUCLEOTIDE SEQUENCE</scope>
    <source>
        <strain evidence="3">SnTB1</strain>
    </source>
</reference>
<dbReference type="SUPFAM" id="SSF52540">
    <property type="entry name" value="P-loop containing nucleoside triphosphate hydrolases"/>
    <property type="match status" value="1"/>
</dbReference>
<dbReference type="EMBL" id="JAPEIS010000009">
    <property type="protein sequence ID" value="KAJ8063041.1"/>
    <property type="molecule type" value="Genomic_DNA"/>
</dbReference>
<dbReference type="PANTHER" id="PTHR42781">
    <property type="entry name" value="SPERMIDINE/PUTRESCINE IMPORT ATP-BINDING PROTEIN POTA"/>
    <property type="match status" value="1"/>
</dbReference>
<gene>
    <name evidence="3" type="ORF">OCU04_008285</name>
</gene>
<evidence type="ECO:0000256" key="1">
    <source>
        <dbReference type="ARBA" id="ARBA00022448"/>
    </source>
</evidence>
<dbReference type="Proteomes" id="UP001152300">
    <property type="component" value="Unassembled WGS sequence"/>
</dbReference>
<evidence type="ECO:0000259" key="2">
    <source>
        <dbReference type="PROSITE" id="PS50893"/>
    </source>
</evidence>
<dbReference type="GO" id="GO:0005524">
    <property type="term" value="F:ATP binding"/>
    <property type="evidence" value="ECO:0007669"/>
    <property type="project" value="InterPro"/>
</dbReference>
<dbReference type="AlphaFoldDB" id="A0A9X0AHT5"/>
<feature type="domain" description="ABC transporter" evidence="2">
    <location>
        <begin position="21"/>
        <end position="246"/>
    </location>
</feature>
<dbReference type="InterPro" id="IPR027417">
    <property type="entry name" value="P-loop_NTPase"/>
</dbReference>
<dbReference type="InterPro" id="IPR050093">
    <property type="entry name" value="ABC_SmlMolc_Importer"/>
</dbReference>